<dbReference type="NCBIfam" id="NF047420">
    <property type="entry name" value="EF_P_mod_YmfI"/>
    <property type="match status" value="1"/>
</dbReference>
<evidence type="ECO:0000256" key="1">
    <source>
        <dbReference type="ARBA" id="ARBA00006484"/>
    </source>
</evidence>
<keyword evidence="2" id="KW-0560">Oxidoreductase</keyword>
<dbReference type="Gene3D" id="3.40.50.720">
    <property type="entry name" value="NAD(P)-binding Rossmann-like Domain"/>
    <property type="match status" value="1"/>
</dbReference>
<dbReference type="CDD" id="cd05233">
    <property type="entry name" value="SDR_c"/>
    <property type="match status" value="1"/>
</dbReference>
<dbReference type="PANTHER" id="PTHR42879:SF2">
    <property type="entry name" value="3-OXOACYL-[ACYL-CARRIER-PROTEIN] REDUCTASE FABG"/>
    <property type="match status" value="1"/>
</dbReference>
<dbReference type="PANTHER" id="PTHR42879">
    <property type="entry name" value="3-OXOACYL-(ACYL-CARRIER-PROTEIN) REDUCTASE"/>
    <property type="match status" value="1"/>
</dbReference>
<evidence type="ECO:0000313" key="3">
    <source>
        <dbReference type="Proteomes" id="UP000741863"/>
    </source>
</evidence>
<gene>
    <name evidence="2" type="ORF">JOD17_001745</name>
</gene>
<organism evidence="2 3">
    <name type="scientific">Geomicrobium sediminis</name>
    <dbReference type="NCBI Taxonomy" id="1347788"/>
    <lineage>
        <taxon>Bacteria</taxon>
        <taxon>Bacillati</taxon>
        <taxon>Bacillota</taxon>
        <taxon>Bacilli</taxon>
        <taxon>Bacillales</taxon>
        <taxon>Geomicrobium</taxon>
    </lineage>
</organism>
<comment type="similarity">
    <text evidence="1">Belongs to the short-chain dehydrogenases/reductases (SDR) family.</text>
</comment>
<dbReference type="SUPFAM" id="SSF51735">
    <property type="entry name" value="NAD(P)-binding Rossmann-fold domains"/>
    <property type="match status" value="1"/>
</dbReference>
<dbReference type="InterPro" id="IPR050259">
    <property type="entry name" value="SDR"/>
</dbReference>
<protein>
    <submittedName>
        <fullName evidence="2">3-oxoacyl-[acyl-carrier protein] reductase</fullName>
        <ecNumber evidence="2">1.1.1.100</ecNumber>
    </submittedName>
</protein>
<dbReference type="PRINTS" id="PR00081">
    <property type="entry name" value="GDHRDH"/>
</dbReference>
<reference evidence="2 3" key="1">
    <citation type="submission" date="2021-01" db="EMBL/GenBank/DDBJ databases">
        <title>Genomic Encyclopedia of Type Strains, Phase IV (KMG-IV): sequencing the most valuable type-strain genomes for metagenomic binning, comparative biology and taxonomic classification.</title>
        <authorList>
            <person name="Goeker M."/>
        </authorList>
    </citation>
    <scope>NUCLEOTIDE SEQUENCE [LARGE SCALE GENOMIC DNA]</scope>
    <source>
        <strain evidence="2 3">DSM 25540</strain>
    </source>
</reference>
<comment type="caution">
    <text evidence="2">The sequence shown here is derived from an EMBL/GenBank/DDBJ whole genome shotgun (WGS) entry which is preliminary data.</text>
</comment>
<dbReference type="Proteomes" id="UP000741863">
    <property type="component" value="Unassembled WGS sequence"/>
</dbReference>
<dbReference type="Pfam" id="PF13561">
    <property type="entry name" value="adh_short_C2"/>
    <property type="match status" value="1"/>
</dbReference>
<dbReference type="InterPro" id="IPR002347">
    <property type="entry name" value="SDR_fam"/>
</dbReference>
<accession>A0ABS2PBB8</accession>
<dbReference type="InterPro" id="IPR036291">
    <property type="entry name" value="NAD(P)-bd_dom_sf"/>
</dbReference>
<dbReference type="EC" id="1.1.1.100" evidence="2"/>
<dbReference type="RefSeq" id="WP_204696995.1">
    <property type="nucleotide sequence ID" value="NZ_JAFBEC010000004.1"/>
</dbReference>
<dbReference type="GO" id="GO:0004316">
    <property type="term" value="F:3-oxoacyl-[acyl-carrier-protein] reductase (NADPH) activity"/>
    <property type="evidence" value="ECO:0007669"/>
    <property type="project" value="UniProtKB-EC"/>
</dbReference>
<dbReference type="EMBL" id="JAFBEC010000004">
    <property type="protein sequence ID" value="MBM7632651.1"/>
    <property type="molecule type" value="Genomic_DNA"/>
</dbReference>
<evidence type="ECO:0000313" key="2">
    <source>
        <dbReference type="EMBL" id="MBM7632651.1"/>
    </source>
</evidence>
<sequence length="241" mass="25616">MKQSVLITGASGGIGQAIATSLSNAGTHLFLHYFKGKERAEKLKQICEASGSEVTLIQGDLTSSSSTSAFINELEVPIDAFIHASGHDLYGLYTDYTDEERDALMHHHVYSAMAIAKRVLPTMIQKKSGRIILISSIWGEVGASMEVLYSTAKGAQLAFVKALAKEVAISGITVNAVSPGVVETNMMASFSADDKEELTSRIPAGMFGTPEQIASACSYLLTEEAAYVNGHVFSINGGFNG</sequence>
<keyword evidence="3" id="KW-1185">Reference proteome</keyword>
<proteinExistence type="inferred from homology"/>
<name>A0ABS2PBB8_9BACL</name>